<dbReference type="CDD" id="cd14066">
    <property type="entry name" value="STKc_IRAK"/>
    <property type="match status" value="2"/>
</dbReference>
<keyword evidence="10" id="KW-0430">Lectin</keyword>
<evidence type="ECO:0000256" key="15">
    <source>
        <dbReference type="ARBA" id="ARBA00023136"/>
    </source>
</evidence>
<keyword evidence="14 21" id="KW-1133">Transmembrane helix</keyword>
<dbReference type="InterPro" id="IPR008271">
    <property type="entry name" value="Ser/Thr_kinase_AS"/>
</dbReference>
<dbReference type="Pfam" id="PF00139">
    <property type="entry name" value="Lectin_legB"/>
    <property type="match status" value="2"/>
</dbReference>
<evidence type="ECO:0000256" key="20">
    <source>
        <dbReference type="PROSITE-ProRule" id="PRU10141"/>
    </source>
</evidence>
<keyword evidence="15 21" id="KW-0472">Membrane</keyword>
<keyword evidence="17" id="KW-0325">Glycoprotein</keyword>
<evidence type="ECO:0000313" key="25">
    <source>
        <dbReference type="Proteomes" id="UP000008021"/>
    </source>
</evidence>
<comment type="catalytic activity">
    <reaction evidence="18">
        <text>L-threonyl-[protein] + ATP = O-phospho-L-threonyl-[protein] + ADP + H(+)</text>
        <dbReference type="Rhea" id="RHEA:46608"/>
        <dbReference type="Rhea" id="RHEA-COMP:11060"/>
        <dbReference type="Rhea" id="RHEA-COMP:11605"/>
        <dbReference type="ChEBI" id="CHEBI:15378"/>
        <dbReference type="ChEBI" id="CHEBI:30013"/>
        <dbReference type="ChEBI" id="CHEBI:30616"/>
        <dbReference type="ChEBI" id="CHEBI:61977"/>
        <dbReference type="ChEBI" id="CHEBI:456216"/>
        <dbReference type="EC" id="2.7.11.1"/>
    </reaction>
    <physiologicalReaction direction="left-to-right" evidence="18">
        <dbReference type="Rhea" id="RHEA:46609"/>
    </physiologicalReaction>
</comment>
<name>A0A0E0EDH8_9ORYZ</name>
<dbReference type="GO" id="GO:1901001">
    <property type="term" value="P:negative regulation of response to salt stress"/>
    <property type="evidence" value="ECO:0007669"/>
    <property type="project" value="UniProtKB-ARBA"/>
</dbReference>
<keyword evidence="6" id="KW-0723">Serine/threonine-protein kinase</keyword>
<evidence type="ECO:0000256" key="12">
    <source>
        <dbReference type="ARBA" id="ARBA00022777"/>
    </source>
</evidence>
<sequence>MLREPFHCVTLLLLLLAAADRCAAATGGGGGLQFAYDGFSGANLTLDGAATVTASGLLMLTNGSIQMKGHAFHPSPLPLRAARSFSTTFVFAIFGQYADFSSHGLAFFVSASADAFAAALPGQFLGLFNGTGATTGNRSAAGVFAVEFDTLFNAEFHDLNSNHVGVDVNSLTSVKAADAGYYDDVTGQFRNLTMISRKPMQAWVDYDGGSTEVTVAMAPLGMARPKKPLLRTNVNLSDVATGTAHVGFASATGILFSRHFVLGWSFAVDGPAPPLNISSLPPLPRAWPKPRSKVLEIVLPIASAALVAAVAMAVYAMARRRLRYAELREEWETAFGPHRFSYKDLFHATKGFSDKNLLGTGGFGSVYRGVLRKPDMEVAVKRVSHESRQGMKEFIAEVASIGRLRHRNLVQLLGYCRRKGELLLVYDYMPNGSLDKYLYDGSKHPLSWPQRFHIIRGVASGLLYLHEDWEHVVIHRDVKASNVLLNGEMNGRLGDFGLARLYDHGAVAQTTHVVGTMGYLAPELGHTGKATPSTDVFAFGAFLLEVTCGRRPIEQDEHGNRAVLVDWVTEQWSKGALVNVVDARIPSGFDPDEVSLVLKLGLLCSHPLPNARPTMRQVAQYLDGDMALPDLSPTYLSFTSLERMYKEFNRNSISYISSASMGAISDISGGSLSNDVVVASAAGGDGQFTYQGFAAANLTMDGLATITASGLLVLTNFTYQAKAHAFHPAPLRFLGESSTAAAAGANASGGAGAAVARSFSTAFVFAIVSGYDGLSDHGLAFVVAPTANLSAANAGQYLGLLNATNGTASGQILAVELDTIMNPEFHDISSNHVGIDVNSLMSTQARPAGYYGDGDGAFRELRLNSRQPMQVWVDYDGQAKQLSVTLSPVQVPKPKKPLLSQAIDLSTVMAEEMYVGFSSATGVVNTHHYVLGWSFSFDGPAPPLDLSKLPRLPRFGPKPRSKVLDIVLPLATALLVAAVLAAVFFVVWRRRRFAEVREDWEDEFGPHRFAYKDLFRATDGFKDRNLMGVGGFGRVYRGVLPESNLEIAVKRVSHDSRQGIREFVAEVVSIGRLRHRNLVQLLGYCRRKNELLLVYDYMANGSLDKYLHERNVTTLFWPERLWIIKGVASGLLYLHEDWEQVVIHRDIKASNVLLDSAMNGRLGDFGLARLYDHGTDPQTTHVVGTMGYLAPELVRTGKATPLTDMFAFGVFLLEVTCGRRPIETDEHNKRVVLVDLVLEHHRNGSIVGAADPRLMGKFDVEEVALVLKLGLLCSHPLPGARPSMRNVMQYLERGGKSAPDLSPSYVSYSMMAIMQNEGFDSFIMSGGPRLATSIGTVSGASSMTIMSEGR</sequence>
<dbReference type="Gene3D" id="1.10.510.10">
    <property type="entry name" value="Transferase(Phosphotransferase) domain 1"/>
    <property type="match status" value="2"/>
</dbReference>
<dbReference type="FunFam" id="1.10.510.10:FF:000517">
    <property type="entry name" value="Putative receptor kinase Lecrk"/>
    <property type="match status" value="2"/>
</dbReference>
<dbReference type="InterPro" id="IPR011009">
    <property type="entry name" value="Kinase-like_dom_sf"/>
</dbReference>
<dbReference type="GO" id="GO:0004674">
    <property type="term" value="F:protein serine/threonine kinase activity"/>
    <property type="evidence" value="ECO:0007669"/>
    <property type="project" value="UniProtKB-KW"/>
</dbReference>
<feature type="signal peptide" evidence="22">
    <location>
        <begin position="1"/>
        <end position="24"/>
    </location>
</feature>
<dbReference type="SUPFAM" id="SSF56112">
    <property type="entry name" value="Protein kinase-like (PK-like)"/>
    <property type="match status" value="2"/>
</dbReference>
<dbReference type="InterPro" id="IPR013320">
    <property type="entry name" value="ConA-like_dom_sf"/>
</dbReference>
<dbReference type="HOGENOM" id="CLU_000288_62_0_1"/>
<keyword evidence="25" id="KW-1185">Reference proteome</keyword>
<keyword evidence="11 20" id="KW-0547">Nucleotide-binding</keyword>
<evidence type="ECO:0000256" key="22">
    <source>
        <dbReference type="SAM" id="SignalP"/>
    </source>
</evidence>
<dbReference type="EC" id="2.7.11.1" evidence="4"/>
<dbReference type="Gramene" id="OMERI07G16390.1">
    <property type="protein sequence ID" value="OMERI07G16390.1"/>
    <property type="gene ID" value="OMERI07G16390"/>
</dbReference>
<evidence type="ECO:0000256" key="14">
    <source>
        <dbReference type="ARBA" id="ARBA00022989"/>
    </source>
</evidence>
<dbReference type="GO" id="GO:0005524">
    <property type="term" value="F:ATP binding"/>
    <property type="evidence" value="ECO:0007669"/>
    <property type="project" value="UniProtKB-UniRule"/>
</dbReference>
<keyword evidence="7" id="KW-0808">Transferase</keyword>
<dbReference type="GO" id="GO:0030246">
    <property type="term" value="F:carbohydrate binding"/>
    <property type="evidence" value="ECO:0007669"/>
    <property type="project" value="UniProtKB-KW"/>
</dbReference>
<evidence type="ECO:0000256" key="6">
    <source>
        <dbReference type="ARBA" id="ARBA00022527"/>
    </source>
</evidence>
<evidence type="ECO:0000256" key="13">
    <source>
        <dbReference type="ARBA" id="ARBA00022840"/>
    </source>
</evidence>
<dbReference type="FunFam" id="3.30.200.20:FF:000112">
    <property type="entry name" value="Lectin-domain containing receptor kinase A4.3"/>
    <property type="match status" value="2"/>
</dbReference>
<feature type="transmembrane region" description="Helical" evidence="21">
    <location>
        <begin position="294"/>
        <end position="318"/>
    </location>
</feature>
<dbReference type="CDD" id="cd06899">
    <property type="entry name" value="lectin_legume_LecRK_Arcelin_ConA"/>
    <property type="match status" value="2"/>
</dbReference>
<feature type="chain" id="PRO_5002358259" description="non-specific serine/threonine protein kinase" evidence="22">
    <location>
        <begin position="25"/>
        <end position="1350"/>
    </location>
</feature>
<keyword evidence="12" id="KW-0418">Kinase</keyword>
<evidence type="ECO:0000256" key="21">
    <source>
        <dbReference type="SAM" id="Phobius"/>
    </source>
</evidence>
<dbReference type="Gene3D" id="2.60.120.200">
    <property type="match status" value="2"/>
</dbReference>
<comment type="catalytic activity">
    <reaction evidence="19">
        <text>L-seryl-[protein] + ATP = O-phospho-L-seryl-[protein] + ADP + H(+)</text>
        <dbReference type="Rhea" id="RHEA:17989"/>
        <dbReference type="Rhea" id="RHEA-COMP:9863"/>
        <dbReference type="Rhea" id="RHEA-COMP:11604"/>
        <dbReference type="ChEBI" id="CHEBI:15378"/>
        <dbReference type="ChEBI" id="CHEBI:29999"/>
        <dbReference type="ChEBI" id="CHEBI:30616"/>
        <dbReference type="ChEBI" id="CHEBI:83421"/>
        <dbReference type="ChEBI" id="CHEBI:456216"/>
        <dbReference type="EC" id="2.7.11.1"/>
    </reaction>
    <physiologicalReaction direction="left-to-right" evidence="19">
        <dbReference type="Rhea" id="RHEA:17990"/>
    </physiologicalReaction>
</comment>
<dbReference type="FunFam" id="2.60.120.200:FF:000112">
    <property type="entry name" value="L-type lectin-domain containing receptor kinase V.9"/>
    <property type="match status" value="1"/>
</dbReference>
<comment type="similarity">
    <text evidence="2">In the N-terminal section; belongs to the leguminous lectin family.</text>
</comment>
<keyword evidence="5" id="KW-1003">Cell membrane</keyword>
<dbReference type="STRING" id="40149.A0A0E0EDH8"/>
<dbReference type="InterPro" id="IPR050528">
    <property type="entry name" value="L-type_Lectin-RKs"/>
</dbReference>
<evidence type="ECO:0000256" key="7">
    <source>
        <dbReference type="ARBA" id="ARBA00022679"/>
    </source>
</evidence>
<evidence type="ECO:0000256" key="19">
    <source>
        <dbReference type="ARBA" id="ARBA00048977"/>
    </source>
</evidence>
<protein>
    <recommendedName>
        <fullName evidence="4">non-specific serine/threonine protein kinase</fullName>
        <ecNumber evidence="4">2.7.11.1</ecNumber>
    </recommendedName>
</protein>
<reference evidence="24" key="2">
    <citation type="submission" date="2018-05" db="EMBL/GenBank/DDBJ databases">
        <title>OmerRS3 (Oryza meridionalis Reference Sequence Version 3).</title>
        <authorList>
            <person name="Zhang J."/>
            <person name="Kudrna D."/>
            <person name="Lee S."/>
            <person name="Talag J."/>
            <person name="Welchert J."/>
            <person name="Wing R.A."/>
        </authorList>
    </citation>
    <scope>NUCLEOTIDE SEQUENCE [LARGE SCALE GENOMIC DNA]</scope>
    <source>
        <strain evidence="24">cv. OR44</strain>
    </source>
</reference>
<keyword evidence="16" id="KW-0675">Receptor</keyword>
<dbReference type="PROSITE" id="PS00108">
    <property type="entry name" value="PROTEIN_KINASE_ST"/>
    <property type="match status" value="2"/>
</dbReference>
<evidence type="ECO:0000256" key="2">
    <source>
        <dbReference type="ARBA" id="ARBA00008536"/>
    </source>
</evidence>
<dbReference type="PANTHER" id="PTHR27007">
    <property type="match status" value="1"/>
</dbReference>
<evidence type="ECO:0000256" key="16">
    <source>
        <dbReference type="ARBA" id="ARBA00023170"/>
    </source>
</evidence>
<feature type="domain" description="Protein kinase" evidence="23">
    <location>
        <begin position="1021"/>
        <end position="1291"/>
    </location>
</feature>
<reference evidence="24" key="1">
    <citation type="submission" date="2015-04" db="UniProtKB">
        <authorList>
            <consortium name="EnsemblPlants"/>
        </authorList>
    </citation>
    <scope>IDENTIFICATION</scope>
</reference>
<dbReference type="FunFam" id="2.60.120.200:FF:000051">
    <property type="entry name" value="L-type lectin-domain containing receptor kinase V.9"/>
    <property type="match status" value="1"/>
</dbReference>
<dbReference type="InterPro" id="IPR017441">
    <property type="entry name" value="Protein_kinase_ATP_BS"/>
</dbReference>
<dbReference type="PROSITE" id="PS00307">
    <property type="entry name" value="LECTIN_LEGUME_BETA"/>
    <property type="match status" value="1"/>
</dbReference>
<feature type="binding site" evidence="20">
    <location>
        <position position="381"/>
    </location>
    <ligand>
        <name>ATP</name>
        <dbReference type="ChEBI" id="CHEBI:30616"/>
    </ligand>
</feature>
<dbReference type="Pfam" id="PF00069">
    <property type="entry name" value="Pkinase"/>
    <property type="match status" value="2"/>
</dbReference>
<dbReference type="Gene3D" id="3.30.200.20">
    <property type="entry name" value="Phosphorylase Kinase, domain 1"/>
    <property type="match status" value="2"/>
</dbReference>
<proteinExistence type="inferred from homology"/>
<keyword evidence="9 22" id="KW-0732">Signal</keyword>
<keyword evidence="8 21" id="KW-0812">Transmembrane</keyword>
<dbReference type="eggNOG" id="ENOG502QSJ4">
    <property type="taxonomic scope" value="Eukaryota"/>
</dbReference>
<accession>A0A0E0EDH8</accession>
<keyword evidence="13 20" id="KW-0067">ATP-binding</keyword>
<evidence type="ECO:0000256" key="1">
    <source>
        <dbReference type="ARBA" id="ARBA00004251"/>
    </source>
</evidence>
<dbReference type="PROSITE" id="PS00107">
    <property type="entry name" value="PROTEIN_KINASE_ATP"/>
    <property type="match status" value="1"/>
</dbReference>
<dbReference type="InterPro" id="IPR001220">
    <property type="entry name" value="Legume_lectin_dom"/>
</dbReference>
<evidence type="ECO:0000256" key="17">
    <source>
        <dbReference type="ARBA" id="ARBA00023180"/>
    </source>
</evidence>
<evidence type="ECO:0000256" key="9">
    <source>
        <dbReference type="ARBA" id="ARBA00022729"/>
    </source>
</evidence>
<evidence type="ECO:0000256" key="5">
    <source>
        <dbReference type="ARBA" id="ARBA00022475"/>
    </source>
</evidence>
<dbReference type="EnsemblPlants" id="OMERI07G16390.1">
    <property type="protein sequence ID" value="OMERI07G16390.1"/>
    <property type="gene ID" value="OMERI07G16390"/>
</dbReference>
<dbReference type="InterPro" id="IPR000719">
    <property type="entry name" value="Prot_kinase_dom"/>
</dbReference>
<evidence type="ECO:0000256" key="8">
    <source>
        <dbReference type="ARBA" id="ARBA00022692"/>
    </source>
</evidence>
<comment type="similarity">
    <text evidence="3">In the C-terminal section; belongs to the protein kinase superfamily. Ser/Thr protein kinase family.</text>
</comment>
<evidence type="ECO:0000256" key="3">
    <source>
        <dbReference type="ARBA" id="ARBA00010217"/>
    </source>
</evidence>
<evidence type="ECO:0000313" key="24">
    <source>
        <dbReference type="EnsemblPlants" id="OMERI07G16390.1"/>
    </source>
</evidence>
<evidence type="ECO:0000256" key="11">
    <source>
        <dbReference type="ARBA" id="ARBA00022741"/>
    </source>
</evidence>
<evidence type="ECO:0000256" key="18">
    <source>
        <dbReference type="ARBA" id="ARBA00048659"/>
    </source>
</evidence>
<dbReference type="PROSITE" id="PS50011">
    <property type="entry name" value="PROTEIN_KINASE_DOM"/>
    <property type="match status" value="2"/>
</dbReference>
<dbReference type="GO" id="GO:0005886">
    <property type="term" value="C:plasma membrane"/>
    <property type="evidence" value="ECO:0007669"/>
    <property type="project" value="UniProtKB-SubCell"/>
</dbReference>
<evidence type="ECO:0000259" key="23">
    <source>
        <dbReference type="PROSITE" id="PS50011"/>
    </source>
</evidence>
<dbReference type="SMART" id="SM00220">
    <property type="entry name" value="S_TKc"/>
    <property type="match status" value="2"/>
</dbReference>
<evidence type="ECO:0000256" key="4">
    <source>
        <dbReference type="ARBA" id="ARBA00012513"/>
    </source>
</evidence>
<organism evidence="24">
    <name type="scientific">Oryza meridionalis</name>
    <dbReference type="NCBI Taxonomy" id="40149"/>
    <lineage>
        <taxon>Eukaryota</taxon>
        <taxon>Viridiplantae</taxon>
        <taxon>Streptophyta</taxon>
        <taxon>Embryophyta</taxon>
        <taxon>Tracheophyta</taxon>
        <taxon>Spermatophyta</taxon>
        <taxon>Magnoliopsida</taxon>
        <taxon>Liliopsida</taxon>
        <taxon>Poales</taxon>
        <taxon>Poaceae</taxon>
        <taxon>BOP clade</taxon>
        <taxon>Oryzoideae</taxon>
        <taxon>Oryzeae</taxon>
        <taxon>Oryzinae</taxon>
        <taxon>Oryza</taxon>
    </lineage>
</organism>
<evidence type="ECO:0000256" key="10">
    <source>
        <dbReference type="ARBA" id="ARBA00022734"/>
    </source>
</evidence>
<comment type="subcellular location">
    <subcellularLocation>
        <location evidence="1">Cell membrane</location>
        <topology evidence="1">Single-pass type I membrane protein</topology>
    </subcellularLocation>
</comment>
<dbReference type="InterPro" id="IPR019825">
    <property type="entry name" value="Lectin_legB_Mn/Ca_BS"/>
</dbReference>
<feature type="transmembrane region" description="Helical" evidence="21">
    <location>
        <begin position="966"/>
        <end position="988"/>
    </location>
</feature>
<dbReference type="Proteomes" id="UP000008021">
    <property type="component" value="Chromosome 7"/>
</dbReference>
<feature type="domain" description="Protein kinase" evidence="23">
    <location>
        <begin position="352"/>
        <end position="628"/>
    </location>
</feature>
<dbReference type="SUPFAM" id="SSF49899">
    <property type="entry name" value="Concanavalin A-like lectins/glucanases"/>
    <property type="match status" value="2"/>
</dbReference>